<dbReference type="InterPro" id="IPR002560">
    <property type="entry name" value="Transposase_DDE"/>
</dbReference>
<gene>
    <name evidence="2" type="ORF">PFR_JS10_1855</name>
</gene>
<dbReference type="EMBL" id="LT576035">
    <property type="protein sequence ID" value="SBN39498.1"/>
    <property type="molecule type" value="Genomic_DNA"/>
</dbReference>
<reference evidence="2" key="1">
    <citation type="submission" date="2016-05" db="EMBL/GenBank/DDBJ databases">
        <authorList>
            <person name="Lavstsen T."/>
            <person name="Jespersen J.S."/>
        </authorList>
    </citation>
    <scope>NUCLEOTIDE SEQUENCE</scope>
    <source>
        <strain evidence="2">PFRJS10</strain>
    </source>
</reference>
<sequence length="205" mass="22078">MRSTLSVEPRGDPLPPLGCSFGPLGLAVEAGEFFGDPPYEAVCNESSHRLSRGSGGVVEATVRGVAFHRLNKLRTRIRQTLGDDVEPVRFAASGHADIDACRARRLPDRTLGKPEMQAVMDVLRTAIPEGLDEQARLGRALRRRASDVLAFFDLPGASNGPTEATNGRLKHPHGSALGFQDLTHCIARSLLGAGGFRPRLHPGMR</sequence>
<proteinExistence type="predicted"/>
<dbReference type="AlphaFoldDB" id="A0A2C7YZZ3"/>
<evidence type="ECO:0000259" key="1">
    <source>
        <dbReference type="Pfam" id="PF01610"/>
    </source>
</evidence>
<feature type="domain" description="Transposase IS204/IS1001/IS1096/IS1165 DDE" evidence="1">
    <location>
        <begin position="118"/>
        <end position="188"/>
    </location>
</feature>
<dbReference type="Pfam" id="PF01610">
    <property type="entry name" value="DDE_Tnp_ISL3"/>
    <property type="match status" value="1"/>
</dbReference>
<accession>A0A2C7YZZ3</accession>
<evidence type="ECO:0000313" key="2">
    <source>
        <dbReference type="EMBL" id="SBN39498.1"/>
    </source>
</evidence>
<organism evidence="2">
    <name type="scientific">Propionibacterium freudenreichii</name>
    <dbReference type="NCBI Taxonomy" id="1744"/>
    <lineage>
        <taxon>Bacteria</taxon>
        <taxon>Bacillati</taxon>
        <taxon>Actinomycetota</taxon>
        <taxon>Actinomycetes</taxon>
        <taxon>Propionibacteriales</taxon>
        <taxon>Propionibacteriaceae</taxon>
        <taxon>Propionibacterium</taxon>
    </lineage>
</organism>
<name>A0A2C7YZZ3_9ACTN</name>
<protein>
    <submittedName>
        <fullName evidence="2">Transposase for insertion sequence element</fullName>
    </submittedName>
</protein>